<dbReference type="PANTHER" id="PTHR24559:SF444">
    <property type="entry name" value="REVERSE TRANSCRIPTASE DOMAIN-CONTAINING PROTEIN"/>
    <property type="match status" value="1"/>
</dbReference>
<dbReference type="InterPro" id="IPR043502">
    <property type="entry name" value="DNA/RNA_pol_sf"/>
</dbReference>
<dbReference type="PANTHER" id="PTHR24559">
    <property type="entry name" value="TRANSPOSON TY3-I GAG-POL POLYPROTEIN"/>
    <property type="match status" value="1"/>
</dbReference>
<dbReference type="SUPFAM" id="SSF56672">
    <property type="entry name" value="DNA/RNA polymerases"/>
    <property type="match status" value="1"/>
</dbReference>
<dbReference type="CDD" id="cd01647">
    <property type="entry name" value="RT_LTR"/>
    <property type="match status" value="1"/>
</dbReference>
<dbReference type="InterPro" id="IPR043128">
    <property type="entry name" value="Rev_trsase/Diguanyl_cyclase"/>
</dbReference>
<evidence type="ECO:0000313" key="2">
    <source>
        <dbReference type="Proteomes" id="UP000198211"/>
    </source>
</evidence>
<dbReference type="OrthoDB" id="775972at2759"/>
<accession>A0A225VU99</accession>
<dbReference type="Gene3D" id="3.10.10.10">
    <property type="entry name" value="HIV Type 1 Reverse Transcriptase, subunit A, domain 1"/>
    <property type="match status" value="1"/>
</dbReference>
<dbReference type="AlphaFoldDB" id="A0A225VU99"/>
<protein>
    <submittedName>
        <fullName evidence="1">Pol Polyprotein</fullName>
    </submittedName>
</protein>
<comment type="caution">
    <text evidence="1">The sequence shown here is derived from an EMBL/GenBank/DDBJ whole genome shotgun (WGS) entry which is preliminary data.</text>
</comment>
<dbReference type="EMBL" id="NBNE01003177">
    <property type="protein sequence ID" value="OWZ08377.1"/>
    <property type="molecule type" value="Genomic_DNA"/>
</dbReference>
<gene>
    <name evidence="1" type="ORF">PHMEG_00019092</name>
</gene>
<sequence>MGFPVVLVRKKNGEVRFSVDYRALNADIYPLPRIDETIEFLGGALLFTTLDLRSGYWQIRMADADKDKTAIHDAVRALQIRPHGFRP</sequence>
<proteinExistence type="predicted"/>
<evidence type="ECO:0000313" key="1">
    <source>
        <dbReference type="EMBL" id="OWZ08377.1"/>
    </source>
</evidence>
<name>A0A225VU99_9STRA</name>
<dbReference type="InterPro" id="IPR053134">
    <property type="entry name" value="RNA-dir_DNA_polymerase"/>
</dbReference>
<keyword evidence="2" id="KW-1185">Reference proteome</keyword>
<organism evidence="1 2">
    <name type="scientific">Phytophthora megakarya</name>
    <dbReference type="NCBI Taxonomy" id="4795"/>
    <lineage>
        <taxon>Eukaryota</taxon>
        <taxon>Sar</taxon>
        <taxon>Stramenopiles</taxon>
        <taxon>Oomycota</taxon>
        <taxon>Peronosporomycetes</taxon>
        <taxon>Peronosporales</taxon>
        <taxon>Peronosporaceae</taxon>
        <taxon>Phytophthora</taxon>
    </lineage>
</organism>
<dbReference type="Gene3D" id="3.30.70.270">
    <property type="match status" value="1"/>
</dbReference>
<reference evidence="2" key="1">
    <citation type="submission" date="2017-03" db="EMBL/GenBank/DDBJ databases">
        <title>Phytopthora megakarya and P. palmivora, two closely related causual agents of cacao black pod achieved similar genome size and gene model numbers by different mechanisms.</title>
        <authorList>
            <person name="Ali S."/>
            <person name="Shao J."/>
            <person name="Larry D.J."/>
            <person name="Kronmiller B."/>
            <person name="Shen D."/>
            <person name="Strem M.D."/>
            <person name="Melnick R.L."/>
            <person name="Guiltinan M.J."/>
            <person name="Tyler B.M."/>
            <person name="Meinhardt L.W."/>
            <person name="Bailey B.A."/>
        </authorList>
    </citation>
    <scope>NUCLEOTIDE SEQUENCE [LARGE SCALE GENOMIC DNA]</scope>
    <source>
        <strain evidence="2">zdho120</strain>
    </source>
</reference>
<dbReference type="Proteomes" id="UP000198211">
    <property type="component" value="Unassembled WGS sequence"/>
</dbReference>
<dbReference type="STRING" id="4795.A0A225VU99"/>